<keyword evidence="3" id="KW-1185">Reference proteome</keyword>
<dbReference type="RefSeq" id="XP_060410145.1">
    <property type="nucleotide sequence ID" value="XM_060564805.1"/>
</dbReference>
<comment type="caution">
    <text evidence="2">The sequence shown here is derived from an EMBL/GenBank/DDBJ whole genome shotgun (WGS) entry which is preliminary data.</text>
</comment>
<protein>
    <submittedName>
        <fullName evidence="2">Uncharacterized protein</fullName>
    </submittedName>
</protein>
<name>A0AAD8V1R9_9PEZI</name>
<organism evidence="2 3">
    <name type="scientific">Colletotrichum navitas</name>
    <dbReference type="NCBI Taxonomy" id="681940"/>
    <lineage>
        <taxon>Eukaryota</taxon>
        <taxon>Fungi</taxon>
        <taxon>Dikarya</taxon>
        <taxon>Ascomycota</taxon>
        <taxon>Pezizomycotina</taxon>
        <taxon>Sordariomycetes</taxon>
        <taxon>Hypocreomycetidae</taxon>
        <taxon>Glomerellales</taxon>
        <taxon>Glomerellaceae</taxon>
        <taxon>Colletotrichum</taxon>
        <taxon>Colletotrichum graminicola species complex</taxon>
    </lineage>
</organism>
<accession>A0AAD8V1R9</accession>
<proteinExistence type="predicted"/>
<dbReference type="GeneID" id="85449045"/>
<evidence type="ECO:0000256" key="1">
    <source>
        <dbReference type="SAM" id="SignalP"/>
    </source>
</evidence>
<keyword evidence="1" id="KW-0732">Signal</keyword>
<gene>
    <name evidence="2" type="ORF">LY79DRAFT_695042</name>
</gene>
<reference evidence="2" key="1">
    <citation type="submission" date="2021-06" db="EMBL/GenBank/DDBJ databases">
        <title>Comparative genomics, transcriptomics and evolutionary studies reveal genomic signatures of adaptation to plant cell wall in hemibiotrophic fungi.</title>
        <authorList>
            <consortium name="DOE Joint Genome Institute"/>
            <person name="Baroncelli R."/>
            <person name="Diaz J.F."/>
            <person name="Benocci T."/>
            <person name="Peng M."/>
            <person name="Battaglia E."/>
            <person name="Haridas S."/>
            <person name="Andreopoulos W."/>
            <person name="Labutti K."/>
            <person name="Pangilinan J."/>
            <person name="Floch G.L."/>
            <person name="Makela M.R."/>
            <person name="Henrissat B."/>
            <person name="Grigoriev I.V."/>
            <person name="Crouch J.A."/>
            <person name="De Vries R.P."/>
            <person name="Sukno S.A."/>
            <person name="Thon M.R."/>
        </authorList>
    </citation>
    <scope>NUCLEOTIDE SEQUENCE</scope>
    <source>
        <strain evidence="2">CBS 125086</strain>
    </source>
</reference>
<dbReference type="Proteomes" id="UP001230504">
    <property type="component" value="Unassembled WGS sequence"/>
</dbReference>
<evidence type="ECO:0000313" key="2">
    <source>
        <dbReference type="EMBL" id="KAK1574649.1"/>
    </source>
</evidence>
<feature type="chain" id="PRO_5042224715" evidence="1">
    <location>
        <begin position="16"/>
        <end position="74"/>
    </location>
</feature>
<evidence type="ECO:0000313" key="3">
    <source>
        <dbReference type="Proteomes" id="UP001230504"/>
    </source>
</evidence>
<dbReference type="EMBL" id="JAHLJV010000072">
    <property type="protein sequence ID" value="KAK1574649.1"/>
    <property type="molecule type" value="Genomic_DNA"/>
</dbReference>
<sequence length="74" mass="8006">MSPLLISLLASSTLSNLIIIDKIDFIVEDLVNYLMYLISAVGIKALLSCSSSSQSSIKSSISIKLVCIPYTRIP</sequence>
<feature type="signal peptide" evidence="1">
    <location>
        <begin position="1"/>
        <end position="15"/>
    </location>
</feature>
<dbReference type="AlphaFoldDB" id="A0AAD8V1R9"/>